<dbReference type="AlphaFoldDB" id="A0A151JIV1"/>
<proteinExistence type="predicted"/>
<dbReference type="Gene3D" id="3.30.43.20">
    <property type="match status" value="1"/>
</dbReference>
<dbReference type="EMBL" id="LOMK01000001">
    <property type="protein sequence ID" value="KYN25638.1"/>
    <property type="molecule type" value="Genomic_DNA"/>
</dbReference>
<accession>A0A151JIV1</accession>
<protein>
    <submittedName>
        <fullName evidence="1">Uncharacterized protein</fullName>
    </submittedName>
</protein>
<evidence type="ECO:0000313" key="2">
    <source>
        <dbReference type="Proteomes" id="UP000075349"/>
    </source>
</evidence>
<gene>
    <name evidence="1" type="ORF">AUQ44_09325</name>
</gene>
<dbReference type="Proteomes" id="UP000075349">
    <property type="component" value="Unassembled WGS sequence"/>
</dbReference>
<evidence type="ECO:0000313" key="1">
    <source>
        <dbReference type="EMBL" id="KYN25638.1"/>
    </source>
</evidence>
<name>A0A151JIV1_9VIBR</name>
<sequence>MSKLASLSLFNAQFTHDPYSFYERLHQDDLIYFDQENNSYFIGKFEDVERILKSPQFTTKPLMPLEVSANIILDLLPQPRMANPSSYCETGLYTRGPSSLVLHFTPHKECLVQPDSSDICTSEVEYGK</sequence>
<organism evidence="1 2">
    <name type="scientific">Vibrio cidicii</name>
    <dbReference type="NCBI Taxonomy" id="1763883"/>
    <lineage>
        <taxon>Bacteria</taxon>
        <taxon>Pseudomonadati</taxon>
        <taxon>Pseudomonadota</taxon>
        <taxon>Gammaproteobacteria</taxon>
        <taxon>Vibrionales</taxon>
        <taxon>Vibrionaceae</taxon>
        <taxon>Vibrio</taxon>
    </lineage>
</organism>
<reference evidence="2" key="1">
    <citation type="submission" date="2015-12" db="EMBL/GenBank/DDBJ databases">
        <authorList>
            <person name="Tarr C.L."/>
            <person name="Gladney L.M."/>
        </authorList>
    </citation>
    <scope>NUCLEOTIDE SEQUENCE [LARGE SCALE GENOMIC DNA]</scope>
    <source>
        <strain evidence="2">2756-81</strain>
    </source>
</reference>
<comment type="caution">
    <text evidence="1">The sequence shown here is derived from an EMBL/GenBank/DDBJ whole genome shotgun (WGS) entry which is preliminary data.</text>
</comment>